<dbReference type="InterPro" id="IPR000682">
    <property type="entry name" value="PCMT"/>
</dbReference>
<dbReference type="Gene3D" id="3.40.50.150">
    <property type="entry name" value="Vaccinia Virus protein VP39"/>
    <property type="match status" value="1"/>
</dbReference>
<evidence type="ECO:0000256" key="8">
    <source>
        <dbReference type="ARBA" id="ARBA00022691"/>
    </source>
</evidence>
<evidence type="ECO:0000313" key="13">
    <source>
        <dbReference type="Proteomes" id="UP000467124"/>
    </source>
</evidence>
<dbReference type="Pfam" id="PF01135">
    <property type="entry name" value="PCMT"/>
    <property type="match status" value="1"/>
</dbReference>
<proteinExistence type="inferred from homology"/>
<dbReference type="Proteomes" id="UP000467124">
    <property type="component" value="Unassembled WGS sequence"/>
</dbReference>
<dbReference type="GO" id="GO:0005737">
    <property type="term" value="C:cytoplasm"/>
    <property type="evidence" value="ECO:0007669"/>
    <property type="project" value="UniProtKB-SubCell"/>
</dbReference>
<protein>
    <recommendedName>
        <fullName evidence="4">Protein-L-isoaspartate O-methyltransferase</fullName>
        <ecNumber evidence="3">2.1.1.77</ecNumber>
    </recommendedName>
    <alternativeName>
        <fullName evidence="11">L-isoaspartyl protein carboxyl methyltransferase</fullName>
    </alternativeName>
    <alternativeName>
        <fullName evidence="9">Protein L-isoaspartyl methyltransferase</fullName>
    </alternativeName>
    <alternativeName>
        <fullName evidence="10">Protein-beta-aspartate methyltransferase</fullName>
    </alternativeName>
</protein>
<dbReference type="GO" id="GO:0004719">
    <property type="term" value="F:protein-L-isoaspartate (D-aspartate) O-methyltransferase activity"/>
    <property type="evidence" value="ECO:0007669"/>
    <property type="project" value="UniProtKB-EC"/>
</dbReference>
<dbReference type="EMBL" id="WWHY01000001">
    <property type="protein sequence ID" value="MYR35536.1"/>
    <property type="molecule type" value="Genomic_DNA"/>
</dbReference>
<dbReference type="InterPro" id="IPR029063">
    <property type="entry name" value="SAM-dependent_MTases_sf"/>
</dbReference>
<evidence type="ECO:0000256" key="6">
    <source>
        <dbReference type="ARBA" id="ARBA00022603"/>
    </source>
</evidence>
<dbReference type="NCBIfam" id="TIGR04364">
    <property type="entry name" value="methyltran_FxLD"/>
    <property type="match status" value="1"/>
</dbReference>
<evidence type="ECO:0000256" key="1">
    <source>
        <dbReference type="ARBA" id="ARBA00004496"/>
    </source>
</evidence>
<dbReference type="CDD" id="cd02440">
    <property type="entry name" value="AdoMet_MTases"/>
    <property type="match status" value="1"/>
</dbReference>
<evidence type="ECO:0000256" key="5">
    <source>
        <dbReference type="ARBA" id="ARBA00022490"/>
    </source>
</evidence>
<name>A0A7K2J097_9ACTN</name>
<evidence type="ECO:0000313" key="12">
    <source>
        <dbReference type="EMBL" id="MYR35536.1"/>
    </source>
</evidence>
<reference evidence="12 13" key="1">
    <citation type="journal article" date="2019" name="Nat. Commun.">
        <title>The antimicrobial potential of Streptomyces from insect microbiomes.</title>
        <authorList>
            <person name="Chevrette M.G."/>
            <person name="Carlson C.M."/>
            <person name="Ortega H.E."/>
            <person name="Thomas C."/>
            <person name="Ananiev G.E."/>
            <person name="Barns K.J."/>
            <person name="Book A.J."/>
            <person name="Cagnazzo J."/>
            <person name="Carlos C."/>
            <person name="Flanigan W."/>
            <person name="Grubbs K.J."/>
            <person name="Horn H.A."/>
            <person name="Hoffmann F.M."/>
            <person name="Klassen J.L."/>
            <person name="Knack J.J."/>
            <person name="Lewin G.R."/>
            <person name="McDonald B.R."/>
            <person name="Muller L."/>
            <person name="Melo W.G.P."/>
            <person name="Pinto-Tomas A.A."/>
            <person name="Schmitz A."/>
            <person name="Wendt-Pienkowski E."/>
            <person name="Wildman S."/>
            <person name="Zhao M."/>
            <person name="Zhang F."/>
            <person name="Bugni T.S."/>
            <person name="Andes D.R."/>
            <person name="Pupo M.T."/>
            <person name="Currie C.R."/>
        </authorList>
    </citation>
    <scope>NUCLEOTIDE SEQUENCE [LARGE SCALE GENOMIC DNA]</scope>
    <source>
        <strain evidence="12 13">SID5840</strain>
    </source>
</reference>
<comment type="subcellular location">
    <subcellularLocation>
        <location evidence="1">Cytoplasm</location>
    </subcellularLocation>
</comment>
<evidence type="ECO:0000256" key="10">
    <source>
        <dbReference type="ARBA" id="ARBA00031323"/>
    </source>
</evidence>
<keyword evidence="5" id="KW-0963">Cytoplasm</keyword>
<keyword evidence="6 12" id="KW-0489">Methyltransferase</keyword>
<evidence type="ECO:0000256" key="9">
    <source>
        <dbReference type="ARBA" id="ARBA00030757"/>
    </source>
</evidence>
<dbReference type="RefSeq" id="WP_042285954.1">
    <property type="nucleotide sequence ID" value="NZ_BAZE01000019.1"/>
</dbReference>
<evidence type="ECO:0000256" key="4">
    <source>
        <dbReference type="ARBA" id="ARBA00013346"/>
    </source>
</evidence>
<dbReference type="GO" id="GO:0032259">
    <property type="term" value="P:methylation"/>
    <property type="evidence" value="ECO:0007669"/>
    <property type="project" value="UniProtKB-KW"/>
</dbReference>
<gene>
    <name evidence="12" type="primary">fxlM</name>
    <name evidence="12" type="ORF">GTW20_25555</name>
</gene>
<dbReference type="EC" id="2.1.1.77" evidence="3"/>
<evidence type="ECO:0000256" key="7">
    <source>
        <dbReference type="ARBA" id="ARBA00022679"/>
    </source>
</evidence>
<dbReference type="AlphaFoldDB" id="A0A7K2J097"/>
<evidence type="ECO:0000256" key="2">
    <source>
        <dbReference type="ARBA" id="ARBA00005369"/>
    </source>
</evidence>
<dbReference type="PANTHER" id="PTHR11579:SF0">
    <property type="entry name" value="PROTEIN-L-ISOASPARTATE(D-ASPARTATE) O-METHYLTRANSFERASE"/>
    <property type="match status" value="1"/>
</dbReference>
<comment type="similarity">
    <text evidence="2">Belongs to the methyltransferase superfamily. L-isoaspartyl/D-aspartyl protein methyltransferase family.</text>
</comment>
<comment type="caution">
    <text evidence="12">The sequence shown here is derived from an EMBL/GenBank/DDBJ whole genome shotgun (WGS) entry which is preliminary data.</text>
</comment>
<evidence type="ECO:0000256" key="11">
    <source>
        <dbReference type="ARBA" id="ARBA00031350"/>
    </source>
</evidence>
<organism evidence="12 13">
    <name type="scientific">Nocardiopsis alba</name>
    <dbReference type="NCBI Taxonomy" id="53437"/>
    <lineage>
        <taxon>Bacteria</taxon>
        <taxon>Bacillati</taxon>
        <taxon>Actinomycetota</taxon>
        <taxon>Actinomycetes</taxon>
        <taxon>Streptosporangiales</taxon>
        <taxon>Nocardiopsidaceae</taxon>
        <taxon>Nocardiopsis</taxon>
    </lineage>
</organism>
<accession>A0A7K2J097</accession>
<dbReference type="PROSITE" id="PS01279">
    <property type="entry name" value="PCMT"/>
    <property type="match status" value="1"/>
</dbReference>
<sequence length="397" mass="42933">MTDTSTLTEDTIAHARHTLADRLCAEGTITDAAVEEAFRNVPRHAFLPHASLEEAYSDTIVSIKDDESGRSLSCASMPGVVASMLEQARIEPGARVLEVGAGTGYNAALLGRIVGEHGRVVTIDVDRDLTDDAAARLAETGATDVEVVLGDGALGYEAGAPYDRIIATVGSHRIPAAWLRQLAPEGRLIAPVRVAGDVSYSIVFERDGEKWASVDARPATFIPLRDSVEEDTRAYRSITGDDRVTLQVNREQRVTDEQVRGVLDEPSSLVWTGVTIGGMEPRDKVWLRLALLLDNSVSRMLVERAAIVSGLVAPGLPWGDMASVPVDERGLAYLTARALTADPRGEWEFGVVGHGEAGRRLAERMADLIRGWERTAKVGFEVRLDGEGRTSLDVTWD</sequence>
<keyword evidence="8" id="KW-0949">S-adenosyl-L-methionine</keyword>
<dbReference type="PANTHER" id="PTHR11579">
    <property type="entry name" value="PROTEIN-L-ISOASPARTATE O-METHYLTRANSFERASE"/>
    <property type="match status" value="1"/>
</dbReference>
<dbReference type="SUPFAM" id="SSF53335">
    <property type="entry name" value="S-adenosyl-L-methionine-dependent methyltransferases"/>
    <property type="match status" value="1"/>
</dbReference>
<dbReference type="GeneID" id="91394348"/>
<dbReference type="InterPro" id="IPR027573">
    <property type="entry name" value="Methyltran_FxLD"/>
</dbReference>
<keyword evidence="7 12" id="KW-0808">Transferase</keyword>
<evidence type="ECO:0000256" key="3">
    <source>
        <dbReference type="ARBA" id="ARBA00011890"/>
    </source>
</evidence>